<dbReference type="PROSITE" id="PS50929">
    <property type="entry name" value="ABC_TM1F"/>
    <property type="match status" value="1"/>
</dbReference>
<evidence type="ECO:0000259" key="8">
    <source>
        <dbReference type="PROSITE" id="PS50893"/>
    </source>
</evidence>
<evidence type="ECO:0000256" key="7">
    <source>
        <dbReference type="SAM" id="Phobius"/>
    </source>
</evidence>
<dbReference type="EMBL" id="GL890843">
    <property type="protein sequence ID" value="EGJ33602.1"/>
    <property type="molecule type" value="Genomic_DNA"/>
</dbReference>
<evidence type="ECO:0000256" key="4">
    <source>
        <dbReference type="ARBA" id="ARBA00022840"/>
    </source>
</evidence>
<evidence type="ECO:0000256" key="5">
    <source>
        <dbReference type="ARBA" id="ARBA00022989"/>
    </source>
</evidence>
<dbReference type="InterPro" id="IPR027417">
    <property type="entry name" value="P-loop_NTPase"/>
</dbReference>
<feature type="transmembrane region" description="Helical" evidence="7">
    <location>
        <begin position="318"/>
        <end position="338"/>
    </location>
</feature>
<feature type="transmembrane region" description="Helical" evidence="7">
    <location>
        <begin position="101"/>
        <end position="121"/>
    </location>
</feature>
<dbReference type="NCBIfam" id="NF045513">
    <property type="entry name" value="HepA_fam_ABC"/>
    <property type="match status" value="1"/>
</dbReference>
<organism evidence="10 11">
    <name type="scientific">Moorena producens 3L</name>
    <dbReference type="NCBI Taxonomy" id="489825"/>
    <lineage>
        <taxon>Bacteria</taxon>
        <taxon>Bacillati</taxon>
        <taxon>Cyanobacteriota</taxon>
        <taxon>Cyanophyceae</taxon>
        <taxon>Coleofasciculales</taxon>
        <taxon>Coleofasciculaceae</taxon>
        <taxon>Moorena</taxon>
    </lineage>
</organism>
<dbReference type="InterPro" id="IPR003439">
    <property type="entry name" value="ABC_transporter-like_ATP-bd"/>
</dbReference>
<dbReference type="SUPFAM" id="SSF52540">
    <property type="entry name" value="P-loop containing nucleoside triphosphate hydrolases"/>
    <property type="match status" value="1"/>
</dbReference>
<dbReference type="PROSITE" id="PS50893">
    <property type="entry name" value="ABC_TRANSPORTER_2"/>
    <property type="match status" value="1"/>
</dbReference>
<evidence type="ECO:0000256" key="1">
    <source>
        <dbReference type="ARBA" id="ARBA00004651"/>
    </source>
</evidence>
<comment type="subcellular location">
    <subcellularLocation>
        <location evidence="1">Cell membrane</location>
        <topology evidence="1">Multi-pass membrane protein</topology>
    </subcellularLocation>
</comment>
<dbReference type="eggNOG" id="COG1132">
    <property type="taxonomic scope" value="Bacteria"/>
</dbReference>
<dbReference type="SMART" id="SM00382">
    <property type="entry name" value="AAA"/>
    <property type="match status" value="1"/>
</dbReference>
<dbReference type="Gene3D" id="3.40.50.300">
    <property type="entry name" value="P-loop containing nucleotide triphosphate hydrolases"/>
    <property type="match status" value="1"/>
</dbReference>
<feature type="domain" description="ABC transporter" evidence="8">
    <location>
        <begin position="381"/>
        <end position="615"/>
    </location>
</feature>
<dbReference type="Proteomes" id="UP000003959">
    <property type="component" value="Unassembled WGS sequence"/>
</dbReference>
<dbReference type="FunFam" id="3.40.50.300:FF:000218">
    <property type="entry name" value="Multidrug ABC transporter ATP-binding protein"/>
    <property type="match status" value="1"/>
</dbReference>
<dbReference type="GO" id="GO:0016887">
    <property type="term" value="F:ATP hydrolysis activity"/>
    <property type="evidence" value="ECO:0007669"/>
    <property type="project" value="InterPro"/>
</dbReference>
<keyword evidence="5 7" id="KW-1133">Transmembrane helix</keyword>
<keyword evidence="2 7" id="KW-0812">Transmembrane</keyword>
<evidence type="ECO:0000313" key="10">
    <source>
        <dbReference type="EMBL" id="EGJ33602.1"/>
    </source>
</evidence>
<dbReference type="InterPro" id="IPR039421">
    <property type="entry name" value="Type_1_exporter"/>
</dbReference>
<reference evidence="11" key="1">
    <citation type="journal article" date="2011" name="Proc. Natl. Acad. Sci. U.S.A.">
        <title>Genomic insights into the physiology and ecology of the marine filamentous cyanobacterium Lyngbya majuscula.</title>
        <authorList>
            <person name="Jones A.C."/>
            <person name="Monroe E.A."/>
            <person name="Podell S."/>
            <person name="Hess W.R."/>
            <person name="Klages S."/>
            <person name="Esquenazi E."/>
            <person name="Niessen S."/>
            <person name="Hoover H."/>
            <person name="Rothmann M."/>
            <person name="Lasken R.S."/>
            <person name="Yates J.R.III."/>
            <person name="Reinhardt R."/>
            <person name="Kube M."/>
            <person name="Burkart M.D."/>
            <person name="Allen E.E."/>
            <person name="Dorrestein P.C."/>
            <person name="Gerwick W.H."/>
            <person name="Gerwick L."/>
        </authorList>
    </citation>
    <scope>NUCLEOTIDE SEQUENCE [LARGE SCALE GENOMIC DNA]</scope>
    <source>
        <strain evidence="11">3L</strain>
    </source>
</reference>
<evidence type="ECO:0000256" key="3">
    <source>
        <dbReference type="ARBA" id="ARBA00022741"/>
    </source>
</evidence>
<feature type="domain" description="ABC transmembrane type-1" evidence="9">
    <location>
        <begin position="44"/>
        <end position="347"/>
    </location>
</feature>
<dbReference type="RefSeq" id="WP_008181829.1">
    <property type="nucleotide sequence ID" value="NZ_GL890843.1"/>
</dbReference>
<dbReference type="SUPFAM" id="SSF90123">
    <property type="entry name" value="ABC transporter transmembrane region"/>
    <property type="match status" value="1"/>
</dbReference>
<dbReference type="GO" id="GO:0005524">
    <property type="term" value="F:ATP binding"/>
    <property type="evidence" value="ECO:0007669"/>
    <property type="project" value="UniProtKB-KW"/>
</dbReference>
<keyword evidence="4" id="KW-0067">ATP-binding</keyword>
<dbReference type="InterPro" id="IPR017871">
    <property type="entry name" value="ABC_transporter-like_CS"/>
</dbReference>
<keyword evidence="6 7" id="KW-0472">Membrane</keyword>
<dbReference type="GO" id="GO:0005886">
    <property type="term" value="C:plasma membrane"/>
    <property type="evidence" value="ECO:0007669"/>
    <property type="project" value="UniProtKB-SubCell"/>
</dbReference>
<evidence type="ECO:0000259" key="9">
    <source>
        <dbReference type="PROSITE" id="PS50929"/>
    </source>
</evidence>
<keyword evidence="3" id="KW-0547">Nucleotide-binding</keyword>
<name>F4XP67_9CYAN</name>
<proteinExistence type="predicted"/>
<dbReference type="OrthoDB" id="501491at2"/>
<evidence type="ECO:0000313" key="11">
    <source>
        <dbReference type="Proteomes" id="UP000003959"/>
    </source>
</evidence>
<dbReference type="PROSITE" id="PS00211">
    <property type="entry name" value="ABC_TRANSPORTER_1"/>
    <property type="match status" value="1"/>
</dbReference>
<dbReference type="Pfam" id="PF00005">
    <property type="entry name" value="ABC_tran"/>
    <property type="match status" value="1"/>
</dbReference>
<dbReference type="GO" id="GO:0015421">
    <property type="term" value="F:ABC-type oligopeptide transporter activity"/>
    <property type="evidence" value="ECO:0007669"/>
    <property type="project" value="TreeGrafter"/>
</dbReference>
<dbReference type="Pfam" id="PF00664">
    <property type="entry name" value="ABC_membrane"/>
    <property type="match status" value="1"/>
</dbReference>
<gene>
    <name evidence="10" type="ORF">LYNGBM3L_28270</name>
</gene>
<feature type="transmembrane region" description="Helical" evidence="7">
    <location>
        <begin position="178"/>
        <end position="199"/>
    </location>
</feature>
<dbReference type="InterPro" id="IPR011527">
    <property type="entry name" value="ABC1_TM_dom"/>
</dbReference>
<evidence type="ECO:0000256" key="2">
    <source>
        <dbReference type="ARBA" id="ARBA00022692"/>
    </source>
</evidence>
<dbReference type="PANTHER" id="PTHR43394">
    <property type="entry name" value="ATP-DEPENDENT PERMEASE MDL1, MITOCHONDRIAL"/>
    <property type="match status" value="1"/>
</dbReference>
<evidence type="ECO:0000256" key="6">
    <source>
        <dbReference type="ARBA" id="ARBA00023136"/>
    </source>
</evidence>
<dbReference type="PANTHER" id="PTHR43394:SF1">
    <property type="entry name" value="ATP-BINDING CASSETTE SUB-FAMILY B MEMBER 10, MITOCHONDRIAL"/>
    <property type="match status" value="1"/>
</dbReference>
<dbReference type="Gene3D" id="1.20.1560.10">
    <property type="entry name" value="ABC transporter type 1, transmembrane domain"/>
    <property type="match status" value="1"/>
</dbReference>
<dbReference type="AlphaFoldDB" id="F4XP67"/>
<feature type="transmembrane region" description="Helical" evidence="7">
    <location>
        <begin position="42"/>
        <end position="65"/>
    </location>
</feature>
<accession>F4XP67</accession>
<sequence length="623" mass="69924">MSILYKIAEFKLIDSVIRFTKSTKLWQDKHFIIREFKYLKEAAFIAIALTILASLFEGFGLGFILNFLQNLTDPNATPIQTGINWFDISVLGVNRPFNERIYRISALILITTWLRSAFMFGGRRYSMITQMNLLDRLRKKLFEQLQRLNLGYFSHSRSGALVYSLTTELEKINQAFDVTAFMLTRVSLLVVYVTSMFLLSWQLSIASLMLFSLMSVGLSNLVKRVRETSFDVSKAGSNFTSVAVEFINGIRTVKAFASQEFERRRFYNASENVANITIKSASFGYAIEPIGESVATTILIGMIIVAFTIFVPNGQMQAASLLTFLFVLFRLIPIIRLINNARGRLGEFTGPMNNIKELLRTDNKPYLQNGNVQFSGLQRAIEFASVDFGYDPSNLVLHDITLTINKGETTALVGASGSGKTTLADLIPRFYDPTAGKIIIDGIDIQEFEINSVRRKLAIVSQDTFIFNTSVRNNIAYGSEQADDVAIREAAKLANALDFILDLSEGFDTQLGDRGVRLSGGQRQRLAIARALLRAPEILILDEATSALDSVSERLIQESLEKLAVGRTVITIAHRLSTISKADKVVVLEQGRIVEQGKYQELLEKRGKLWKYHKMQHEVGQTN</sequence>
<dbReference type="HOGENOM" id="CLU_000604_84_3_3"/>
<protein>
    <submittedName>
        <fullName evidence="10">ABC-type multidrug transport system, ATPase and permease component</fullName>
    </submittedName>
</protein>
<dbReference type="InterPro" id="IPR003593">
    <property type="entry name" value="AAA+_ATPase"/>
</dbReference>
<keyword evidence="11" id="KW-1185">Reference proteome</keyword>
<feature type="transmembrane region" description="Helical" evidence="7">
    <location>
        <begin position="294"/>
        <end position="312"/>
    </location>
</feature>
<dbReference type="InterPro" id="IPR036640">
    <property type="entry name" value="ABC1_TM_sf"/>
</dbReference>